<sequence length="257" mass="26982">MGSMRVALMVTCVNDAMFPETGKAVVTLLRRLGVDVEFPAAQTCCAQPMVNTGYLDEAVPVVRTFVDAFAGFDAIVTPSGSCAGSARHQHGIVARRTGDAGLAAAVAETSPKVFELTEFLVDVLGVVDVGAYFPHRVTYHPTCHSLRMLGVGDRPRRLLEAVRGIRLAELPSAEECCGFGGTFALKNADTSIAMGADKARHVRSTGAEVMVAGDNSCLMHVGGILSRQRSGVRVMHLAEILASTEDAPLGAVVGGGR</sequence>
<feature type="domain" description="Cysteine-rich" evidence="1">
    <location>
        <begin position="137"/>
        <end position="221"/>
    </location>
</feature>
<accession>A0A1I3MQZ7</accession>
<dbReference type="STRING" id="1005945.SAMN05216561_1168"/>
<dbReference type="AlphaFoldDB" id="A0A1I3MQZ7"/>
<dbReference type="InterPro" id="IPR004017">
    <property type="entry name" value="Cys_rich_dom"/>
</dbReference>
<dbReference type="Proteomes" id="UP000198649">
    <property type="component" value="Unassembled WGS sequence"/>
</dbReference>
<name>A0A1I3MQZ7_9ACTN</name>
<reference evidence="2 3" key="1">
    <citation type="submission" date="2016-10" db="EMBL/GenBank/DDBJ databases">
        <authorList>
            <person name="de Groot N.N."/>
        </authorList>
    </citation>
    <scope>NUCLEOTIDE SEQUENCE [LARGE SCALE GENOMIC DNA]</scope>
    <source>
        <strain evidence="2 3">CGMCC 1.11156</strain>
    </source>
</reference>
<keyword evidence="3" id="KW-1185">Reference proteome</keyword>
<dbReference type="GO" id="GO:0016491">
    <property type="term" value="F:oxidoreductase activity"/>
    <property type="evidence" value="ECO:0007669"/>
    <property type="project" value="UniProtKB-ARBA"/>
</dbReference>
<dbReference type="Pfam" id="PF02754">
    <property type="entry name" value="CCG"/>
    <property type="match status" value="2"/>
</dbReference>
<feature type="domain" description="Cysteine-rich" evidence="1">
    <location>
        <begin position="6"/>
        <end position="83"/>
    </location>
</feature>
<dbReference type="PANTHER" id="PTHR30296">
    <property type="entry name" value="UNCHARACTERIZED PROTEIN YKGE"/>
    <property type="match status" value="1"/>
</dbReference>
<gene>
    <name evidence="2" type="ORF">SAMN05216561_1168</name>
</gene>
<evidence type="ECO:0000313" key="3">
    <source>
        <dbReference type="Proteomes" id="UP000198649"/>
    </source>
</evidence>
<evidence type="ECO:0000313" key="2">
    <source>
        <dbReference type="EMBL" id="SFI99413.1"/>
    </source>
</evidence>
<dbReference type="PANTHER" id="PTHR30296:SF0">
    <property type="entry name" value="LACTATE UTILIZATION PROTEIN A"/>
    <property type="match status" value="1"/>
</dbReference>
<dbReference type="GO" id="GO:0005829">
    <property type="term" value="C:cytosol"/>
    <property type="evidence" value="ECO:0007669"/>
    <property type="project" value="TreeGrafter"/>
</dbReference>
<dbReference type="EMBL" id="FOQG01000016">
    <property type="protein sequence ID" value="SFI99413.1"/>
    <property type="molecule type" value="Genomic_DNA"/>
</dbReference>
<evidence type="ECO:0000259" key="1">
    <source>
        <dbReference type="Pfam" id="PF02754"/>
    </source>
</evidence>
<proteinExistence type="predicted"/>
<protein>
    <submittedName>
        <fullName evidence="2">L-lactate dehydrogenase complex protein LldE</fullName>
    </submittedName>
</protein>
<organism evidence="2 3">
    <name type="scientific">Nocardioides psychrotolerans</name>
    <dbReference type="NCBI Taxonomy" id="1005945"/>
    <lineage>
        <taxon>Bacteria</taxon>
        <taxon>Bacillati</taxon>
        <taxon>Actinomycetota</taxon>
        <taxon>Actinomycetes</taxon>
        <taxon>Propionibacteriales</taxon>
        <taxon>Nocardioidaceae</taxon>
        <taxon>Nocardioides</taxon>
    </lineage>
</organism>